<gene>
    <name evidence="1" type="ORF">ZOSMA_32G00880</name>
</gene>
<dbReference type="PANTHER" id="PTHR47689:SF2">
    <property type="entry name" value="TETRATRICOPEPTIDE REPEAT (TPR)-LIKE SUPERFAMILY PROTEIN"/>
    <property type="match status" value="1"/>
</dbReference>
<keyword evidence="2" id="KW-1185">Reference proteome</keyword>
<name>A0A0K9P8E3_ZOSMR</name>
<sequence length="179" mass="20660">VAFSKLHLVRILILQSNNLSKVNLFQAEAELDKAKCTLNDLMRIPRIALDCQNDNRKNILAKNAFKYSENDKRAAFIVLLQSLDVIGLLEIAKLQIQPTGTCTFPVESELALRECITFFSEPKFQKLLRFPDVRNEYLSSLRHLVNILSDYFQNEIQNSLFDELENKVTNIEDKLKKKS</sequence>
<dbReference type="EMBL" id="LFYR01001054">
    <property type="protein sequence ID" value="KMZ65303.1"/>
    <property type="molecule type" value="Genomic_DNA"/>
</dbReference>
<dbReference type="Proteomes" id="UP000036987">
    <property type="component" value="Unassembled WGS sequence"/>
</dbReference>
<dbReference type="AlphaFoldDB" id="A0A0K9P8E3"/>
<accession>A0A0K9P8E3</accession>
<dbReference type="PANTHER" id="PTHR47689">
    <property type="entry name" value="TETRATRICOPEPTIDE REPEAT (TPR)-LIKE SUPERFAMILY PROTEIN"/>
    <property type="match status" value="1"/>
</dbReference>
<organism evidence="1 2">
    <name type="scientific">Zostera marina</name>
    <name type="common">Eelgrass</name>
    <dbReference type="NCBI Taxonomy" id="29655"/>
    <lineage>
        <taxon>Eukaryota</taxon>
        <taxon>Viridiplantae</taxon>
        <taxon>Streptophyta</taxon>
        <taxon>Embryophyta</taxon>
        <taxon>Tracheophyta</taxon>
        <taxon>Spermatophyta</taxon>
        <taxon>Magnoliopsida</taxon>
        <taxon>Liliopsida</taxon>
        <taxon>Zosteraceae</taxon>
        <taxon>Zostera</taxon>
    </lineage>
</organism>
<protein>
    <submittedName>
        <fullName evidence="1">Uncharacterized protein</fullName>
    </submittedName>
</protein>
<comment type="caution">
    <text evidence="1">The sequence shown here is derived from an EMBL/GenBank/DDBJ whole genome shotgun (WGS) entry which is preliminary data.</text>
</comment>
<feature type="non-terminal residue" evidence="1">
    <location>
        <position position="1"/>
    </location>
</feature>
<reference evidence="2" key="1">
    <citation type="journal article" date="2016" name="Nature">
        <title>The genome of the seagrass Zostera marina reveals angiosperm adaptation to the sea.</title>
        <authorList>
            <person name="Olsen J.L."/>
            <person name="Rouze P."/>
            <person name="Verhelst B."/>
            <person name="Lin Y.-C."/>
            <person name="Bayer T."/>
            <person name="Collen J."/>
            <person name="Dattolo E."/>
            <person name="De Paoli E."/>
            <person name="Dittami S."/>
            <person name="Maumus F."/>
            <person name="Michel G."/>
            <person name="Kersting A."/>
            <person name="Lauritano C."/>
            <person name="Lohaus R."/>
            <person name="Toepel M."/>
            <person name="Tonon T."/>
            <person name="Vanneste K."/>
            <person name="Amirebrahimi M."/>
            <person name="Brakel J."/>
            <person name="Bostroem C."/>
            <person name="Chovatia M."/>
            <person name="Grimwood J."/>
            <person name="Jenkins J.W."/>
            <person name="Jueterbock A."/>
            <person name="Mraz A."/>
            <person name="Stam W.T."/>
            <person name="Tice H."/>
            <person name="Bornberg-Bauer E."/>
            <person name="Green P.J."/>
            <person name="Pearson G.A."/>
            <person name="Procaccini G."/>
            <person name="Duarte C.M."/>
            <person name="Schmutz J."/>
            <person name="Reusch T.B.H."/>
            <person name="Van de Peer Y."/>
        </authorList>
    </citation>
    <scope>NUCLEOTIDE SEQUENCE [LARGE SCALE GENOMIC DNA]</scope>
    <source>
        <strain evidence="2">cv. Finnish</strain>
    </source>
</reference>
<evidence type="ECO:0000313" key="2">
    <source>
        <dbReference type="Proteomes" id="UP000036987"/>
    </source>
</evidence>
<proteinExistence type="predicted"/>
<evidence type="ECO:0000313" key="1">
    <source>
        <dbReference type="EMBL" id="KMZ65303.1"/>
    </source>
</evidence>
<dbReference type="OrthoDB" id="1658288at2759"/>